<feature type="compositionally biased region" description="Basic and acidic residues" evidence="1">
    <location>
        <begin position="139"/>
        <end position="151"/>
    </location>
</feature>
<dbReference type="EMBL" id="ML996087">
    <property type="protein sequence ID" value="KAF2151763.1"/>
    <property type="molecule type" value="Genomic_DNA"/>
</dbReference>
<organism evidence="2 3">
    <name type="scientific">Myriangium duriaei CBS 260.36</name>
    <dbReference type="NCBI Taxonomy" id="1168546"/>
    <lineage>
        <taxon>Eukaryota</taxon>
        <taxon>Fungi</taxon>
        <taxon>Dikarya</taxon>
        <taxon>Ascomycota</taxon>
        <taxon>Pezizomycotina</taxon>
        <taxon>Dothideomycetes</taxon>
        <taxon>Dothideomycetidae</taxon>
        <taxon>Myriangiales</taxon>
        <taxon>Myriangiaceae</taxon>
        <taxon>Myriangium</taxon>
    </lineage>
</organism>
<evidence type="ECO:0000256" key="1">
    <source>
        <dbReference type="SAM" id="MobiDB-lite"/>
    </source>
</evidence>
<protein>
    <submittedName>
        <fullName evidence="2">Uncharacterized protein</fullName>
    </submittedName>
</protein>
<keyword evidence="3" id="KW-1185">Reference proteome</keyword>
<evidence type="ECO:0000313" key="3">
    <source>
        <dbReference type="Proteomes" id="UP000799439"/>
    </source>
</evidence>
<comment type="caution">
    <text evidence="2">The sequence shown here is derived from an EMBL/GenBank/DDBJ whole genome shotgun (WGS) entry which is preliminary data.</text>
</comment>
<dbReference type="Proteomes" id="UP000799439">
    <property type="component" value="Unassembled WGS sequence"/>
</dbReference>
<feature type="region of interest" description="Disordered" evidence="1">
    <location>
        <begin position="371"/>
        <end position="450"/>
    </location>
</feature>
<feature type="region of interest" description="Disordered" evidence="1">
    <location>
        <begin position="904"/>
        <end position="927"/>
    </location>
</feature>
<feature type="compositionally biased region" description="Low complexity" evidence="1">
    <location>
        <begin position="191"/>
        <end position="201"/>
    </location>
</feature>
<dbReference type="AlphaFoldDB" id="A0A9P4IXK2"/>
<feature type="region of interest" description="Disordered" evidence="1">
    <location>
        <begin position="48"/>
        <end position="101"/>
    </location>
</feature>
<name>A0A9P4IXK2_9PEZI</name>
<feature type="compositionally biased region" description="Basic and acidic residues" evidence="1">
    <location>
        <begin position="663"/>
        <end position="675"/>
    </location>
</feature>
<accession>A0A9P4IXK2</accession>
<gene>
    <name evidence="2" type="ORF">K461DRAFT_279264</name>
</gene>
<feature type="region of interest" description="Disordered" evidence="1">
    <location>
        <begin position="641"/>
        <end position="726"/>
    </location>
</feature>
<feature type="compositionally biased region" description="Polar residues" evidence="1">
    <location>
        <begin position="260"/>
        <end position="270"/>
    </location>
</feature>
<feature type="compositionally biased region" description="Acidic residues" evidence="1">
    <location>
        <begin position="810"/>
        <end position="824"/>
    </location>
</feature>
<reference evidence="2" key="1">
    <citation type="journal article" date="2020" name="Stud. Mycol.">
        <title>101 Dothideomycetes genomes: a test case for predicting lifestyles and emergence of pathogens.</title>
        <authorList>
            <person name="Haridas S."/>
            <person name="Albert R."/>
            <person name="Binder M."/>
            <person name="Bloem J."/>
            <person name="Labutti K."/>
            <person name="Salamov A."/>
            <person name="Andreopoulos B."/>
            <person name="Baker S."/>
            <person name="Barry K."/>
            <person name="Bills G."/>
            <person name="Bluhm B."/>
            <person name="Cannon C."/>
            <person name="Castanera R."/>
            <person name="Culley D."/>
            <person name="Daum C."/>
            <person name="Ezra D."/>
            <person name="Gonzalez J."/>
            <person name="Henrissat B."/>
            <person name="Kuo A."/>
            <person name="Liang C."/>
            <person name="Lipzen A."/>
            <person name="Lutzoni F."/>
            <person name="Magnuson J."/>
            <person name="Mondo S."/>
            <person name="Nolan M."/>
            <person name="Ohm R."/>
            <person name="Pangilinan J."/>
            <person name="Park H.-J."/>
            <person name="Ramirez L."/>
            <person name="Alfaro M."/>
            <person name="Sun H."/>
            <person name="Tritt A."/>
            <person name="Yoshinaga Y."/>
            <person name="Zwiers L.-H."/>
            <person name="Turgeon B."/>
            <person name="Goodwin S."/>
            <person name="Spatafora J."/>
            <person name="Crous P."/>
            <person name="Grigoriev I."/>
        </authorList>
    </citation>
    <scope>NUCLEOTIDE SEQUENCE</scope>
    <source>
        <strain evidence="2">CBS 260.36</strain>
    </source>
</reference>
<sequence>MVAPAQAAARGTLSHIAHLDLHPAPHSAQKQKCSMELEQDRIHVMAGHGTTNTTDAPESFAYRHGKFPDGPLTSHSLQSIRSGLPPTPPQQNGEETDEPLMSPSVLSDIYQSAVTSPAMLVSTPIHLTSPPTPDTTPPSRRERLRVPRNDLTHYPSLSQADSFVTARETMHSQSSNRSQVLRAGSDGDTLPRSSRQPSPSSGTTAVASADYDIHGTTSSATVRSPAVRDSSSSRSHSHHRAPSRQTSDQLRPDMSMPEIQVNSPDQNNGGSKARTRVQDNGIDSGGSSSASPPRKPRHRRRAASTTTAPSASANSLTEQALHDTAISHDALYTQLRDEKSKRLSGHSTSSTIVEALVYSSPDQPRRCLRHAGRNLALRNDSKDSRSRRSSSDSYESVHEHRLRHQRSPLPGRGFGSGRLTSNQVQARAASNPETMKGFDWPPPYSSNPDTARFALRSLSKPAKRLSHPNQQAAMPELEHLRLTGSHEISHNDRHTKAFAAARRDSSPKQQDVRVDSSALKLAGRQVSEQTEHSWPLPRATDFQEHHRRNDSVQTGDEKLHGLHLIRTFSGPEAAPPISSPRRGSLEPRMDLGLARHHFSSVTPLSDHSVWSDRTHNAEVNMATAVNIYPHNNESVLIIQQPGNGSSQRMSEREQDLVSPDSSPSKHDQARQHPRFEAFLQESTPPPSNLEGPRPHGVDSPLLNPRAAPEPPVFKFIPPTPNDDEDRQLGSEMHDDEPFSMNATEALPIRKKSLREKAVEHSSAILDAILLRQPTTRTYRRYSLSGPMDEARRRNLHPFWRPRGFWDDFDSDDEDYDDEPLESGDVEPLPRGGDTSDIPESETAVRRHNSKRDSFPRKMSKRLPGFRGSGGFLIGNSLGIGRHGTNNRRPHISLPLNLVQATPLRPRTSQLSSSSRRGTRGVPSKESLVRTTGGVAKMYRVPGFGAVQLRGLKGITESIKGVRRTHAERAAERRRERLRGMIGVRITHGA</sequence>
<feature type="region of interest" description="Disordered" evidence="1">
    <location>
        <begin position="122"/>
        <end position="317"/>
    </location>
</feature>
<feature type="compositionally biased region" description="Polar residues" evidence="1">
    <location>
        <begin position="906"/>
        <end position="915"/>
    </location>
</feature>
<feature type="region of interest" description="Disordered" evidence="1">
    <location>
        <begin position="810"/>
        <end position="861"/>
    </location>
</feature>
<proteinExistence type="predicted"/>
<dbReference type="OrthoDB" id="3870679at2759"/>
<feature type="compositionally biased region" description="Low complexity" evidence="1">
    <location>
        <begin position="222"/>
        <end position="234"/>
    </location>
</feature>
<feature type="compositionally biased region" description="Basic and acidic residues" evidence="1">
    <location>
        <begin position="379"/>
        <end position="399"/>
    </location>
</feature>
<feature type="compositionally biased region" description="Low complexity" evidence="1">
    <location>
        <begin position="303"/>
        <end position="313"/>
    </location>
</feature>
<evidence type="ECO:0000313" key="2">
    <source>
        <dbReference type="EMBL" id="KAF2151763.1"/>
    </source>
</evidence>